<gene>
    <name evidence="2" type="ORF">TTHERM_00947480</name>
</gene>
<evidence type="ECO:0000256" key="1">
    <source>
        <dbReference type="SAM" id="SignalP"/>
    </source>
</evidence>
<evidence type="ECO:0000313" key="3">
    <source>
        <dbReference type="Proteomes" id="UP000009168"/>
    </source>
</evidence>
<accession>I7LSV5</accession>
<evidence type="ECO:0000313" key="2">
    <source>
        <dbReference type="EMBL" id="EAR83321.3"/>
    </source>
</evidence>
<dbReference type="HOGENOM" id="CLU_171443_0_0_1"/>
<sequence length="113" mass="13114">MRKLIFLAVIAVCLSIAYAQSHNDHREGGYQQVEYNEETHGEAYQAALHYLSSKEIETSNITPKIAAVYQKIVSGVMYKFHIMFNDQGWIVEVWSQPWLNNLQVVSFKRIHKN</sequence>
<name>I7LSV5_TETTS</name>
<reference evidence="3" key="1">
    <citation type="journal article" date="2006" name="PLoS Biol.">
        <title>Macronuclear genome sequence of the ciliate Tetrahymena thermophila, a model eukaryote.</title>
        <authorList>
            <person name="Eisen J.A."/>
            <person name="Coyne R.S."/>
            <person name="Wu M."/>
            <person name="Wu D."/>
            <person name="Thiagarajan M."/>
            <person name="Wortman J.R."/>
            <person name="Badger J.H."/>
            <person name="Ren Q."/>
            <person name="Amedeo P."/>
            <person name="Jones K.M."/>
            <person name="Tallon L.J."/>
            <person name="Delcher A.L."/>
            <person name="Salzberg S.L."/>
            <person name="Silva J.C."/>
            <person name="Haas B.J."/>
            <person name="Majoros W.H."/>
            <person name="Farzad M."/>
            <person name="Carlton J.M."/>
            <person name="Smith R.K. Jr."/>
            <person name="Garg J."/>
            <person name="Pearlman R.E."/>
            <person name="Karrer K.M."/>
            <person name="Sun L."/>
            <person name="Manning G."/>
            <person name="Elde N.C."/>
            <person name="Turkewitz A.P."/>
            <person name="Asai D.J."/>
            <person name="Wilkes D.E."/>
            <person name="Wang Y."/>
            <person name="Cai H."/>
            <person name="Collins K."/>
            <person name="Stewart B.A."/>
            <person name="Lee S.R."/>
            <person name="Wilamowska K."/>
            <person name="Weinberg Z."/>
            <person name="Ruzzo W.L."/>
            <person name="Wloga D."/>
            <person name="Gaertig J."/>
            <person name="Frankel J."/>
            <person name="Tsao C.-C."/>
            <person name="Gorovsky M.A."/>
            <person name="Keeling P.J."/>
            <person name="Waller R.F."/>
            <person name="Patron N.J."/>
            <person name="Cherry J.M."/>
            <person name="Stover N.A."/>
            <person name="Krieger C.J."/>
            <person name="del Toro C."/>
            <person name="Ryder H.F."/>
            <person name="Williamson S.C."/>
            <person name="Barbeau R.A."/>
            <person name="Hamilton E.P."/>
            <person name="Orias E."/>
        </authorList>
    </citation>
    <scope>NUCLEOTIDE SEQUENCE [LARGE SCALE GENOMIC DNA]</scope>
    <source>
        <strain evidence="3">SB210</strain>
    </source>
</reference>
<feature type="signal peptide" evidence="1">
    <location>
        <begin position="1"/>
        <end position="19"/>
    </location>
</feature>
<keyword evidence="3" id="KW-1185">Reference proteome</keyword>
<protein>
    <recommendedName>
        <fullName evidence="4">Cystatin domain protein</fullName>
    </recommendedName>
</protein>
<keyword evidence="1" id="KW-0732">Signal</keyword>
<proteinExistence type="predicted"/>
<dbReference type="KEGG" id="tet:TTHERM_00947480"/>
<dbReference type="EMBL" id="GG662452">
    <property type="protein sequence ID" value="EAR83321.3"/>
    <property type="molecule type" value="Genomic_DNA"/>
</dbReference>
<dbReference type="InterPro" id="IPR046350">
    <property type="entry name" value="Cystatin_sf"/>
</dbReference>
<dbReference type="AlphaFoldDB" id="I7LSV5"/>
<dbReference type="RefSeq" id="XP_001030984.3">
    <property type="nucleotide sequence ID" value="XM_001030984.3"/>
</dbReference>
<evidence type="ECO:0008006" key="4">
    <source>
        <dbReference type="Google" id="ProtNLM"/>
    </source>
</evidence>
<dbReference type="GeneID" id="7836770"/>
<dbReference type="Gene3D" id="3.10.450.10">
    <property type="match status" value="1"/>
</dbReference>
<dbReference type="InParanoid" id="I7LSV5"/>
<organism evidence="2 3">
    <name type="scientific">Tetrahymena thermophila (strain SB210)</name>
    <dbReference type="NCBI Taxonomy" id="312017"/>
    <lineage>
        <taxon>Eukaryota</taxon>
        <taxon>Sar</taxon>
        <taxon>Alveolata</taxon>
        <taxon>Ciliophora</taxon>
        <taxon>Intramacronucleata</taxon>
        <taxon>Oligohymenophorea</taxon>
        <taxon>Hymenostomatida</taxon>
        <taxon>Tetrahymenina</taxon>
        <taxon>Tetrahymenidae</taxon>
        <taxon>Tetrahymena</taxon>
    </lineage>
</organism>
<feature type="chain" id="PRO_5003711989" description="Cystatin domain protein" evidence="1">
    <location>
        <begin position="20"/>
        <end position="113"/>
    </location>
</feature>
<dbReference type="SUPFAM" id="SSF54403">
    <property type="entry name" value="Cystatin/monellin"/>
    <property type="match status" value="1"/>
</dbReference>
<dbReference type="Proteomes" id="UP000009168">
    <property type="component" value="Unassembled WGS sequence"/>
</dbReference>